<dbReference type="InterPro" id="IPR028998">
    <property type="entry name" value="RimP_C"/>
</dbReference>
<keyword evidence="1 3" id="KW-0963">Cytoplasm</keyword>
<comment type="function">
    <text evidence="3">Required for maturation of 30S ribosomal subunits.</text>
</comment>
<protein>
    <recommendedName>
        <fullName evidence="3">Ribosome maturation factor RimP</fullName>
    </recommendedName>
</protein>
<organism evidence="6 7">
    <name type="scientific">Spiroplasma eriocheiris</name>
    <dbReference type="NCBI Taxonomy" id="315358"/>
    <lineage>
        <taxon>Bacteria</taxon>
        <taxon>Bacillati</taxon>
        <taxon>Mycoplasmatota</taxon>
        <taxon>Mollicutes</taxon>
        <taxon>Entomoplasmatales</taxon>
        <taxon>Spiroplasmataceae</taxon>
        <taxon>Spiroplasma</taxon>
    </lineage>
</organism>
<dbReference type="CDD" id="cd01734">
    <property type="entry name" value="YlxS_C"/>
    <property type="match status" value="1"/>
</dbReference>
<keyword evidence="2 3" id="KW-0690">Ribosome biogenesis</keyword>
<reference evidence="6 7" key="1">
    <citation type="journal article" date="2015" name="Genome Biol. Evol.">
        <title>Found and Lost: The Fates of Horizontally Acquired Genes in Arthropod-Symbiotic Spiroplasma.</title>
        <authorList>
            <person name="Lo W.S."/>
            <person name="Gasparich G.E."/>
            <person name="Kuo C.H."/>
        </authorList>
    </citation>
    <scope>NUCLEOTIDE SEQUENCE [LARGE SCALE GENOMIC DNA]</scope>
    <source>
        <strain evidence="7">TDA-040725-5</strain>
    </source>
</reference>
<comment type="subcellular location">
    <subcellularLocation>
        <location evidence="3">Cytoplasm</location>
    </subcellularLocation>
</comment>
<gene>
    <name evidence="3 6" type="primary">rimP</name>
    <name evidence="6" type="ORF">SERIO_v1c10190</name>
</gene>
<keyword evidence="7" id="KW-1185">Reference proteome</keyword>
<dbReference type="STRING" id="315358.SERIO_v1c10190"/>
<dbReference type="Pfam" id="PF17384">
    <property type="entry name" value="DUF150_C"/>
    <property type="match status" value="1"/>
</dbReference>
<comment type="similarity">
    <text evidence="3">Belongs to the RimP family.</text>
</comment>
<dbReference type="Pfam" id="PF02576">
    <property type="entry name" value="RimP_N"/>
    <property type="match status" value="1"/>
</dbReference>
<dbReference type="KEGG" id="seri:SERIO_v1c10190"/>
<evidence type="ECO:0000259" key="4">
    <source>
        <dbReference type="Pfam" id="PF02576"/>
    </source>
</evidence>
<evidence type="ECO:0000256" key="2">
    <source>
        <dbReference type="ARBA" id="ARBA00022517"/>
    </source>
</evidence>
<dbReference type="Gene3D" id="3.30.300.70">
    <property type="entry name" value="RimP-like superfamily, N-terminal"/>
    <property type="match status" value="1"/>
</dbReference>
<dbReference type="SUPFAM" id="SSF75420">
    <property type="entry name" value="YhbC-like, N-terminal domain"/>
    <property type="match status" value="1"/>
</dbReference>
<dbReference type="RefSeq" id="WP_047791769.1">
    <property type="nucleotide sequence ID" value="NZ_CP011856.1"/>
</dbReference>
<dbReference type="InterPro" id="IPR028989">
    <property type="entry name" value="RimP_N"/>
</dbReference>
<sequence length="162" mass="19020">MKNWEQIKLTIIEQLKSYLEEQNLELFDIEYLKEFNSNVLRILIERKDGKIIDLDYLVEISEGINPLIDKLDLILEEYLLEISTPGAEKPLRNFAELARQLNQYLYLELKQPVNGLTEITGTLQAVDNNTQNITFQYFIKGVKKQLETNYQNINFARCAVKF</sequence>
<dbReference type="GO" id="GO:0000028">
    <property type="term" value="P:ribosomal small subunit assembly"/>
    <property type="evidence" value="ECO:0007669"/>
    <property type="project" value="TreeGrafter"/>
</dbReference>
<dbReference type="InterPro" id="IPR035956">
    <property type="entry name" value="RimP_N_sf"/>
</dbReference>
<evidence type="ECO:0000256" key="3">
    <source>
        <dbReference type="HAMAP-Rule" id="MF_01077"/>
    </source>
</evidence>
<dbReference type="HAMAP" id="MF_01077">
    <property type="entry name" value="RimP"/>
    <property type="match status" value="1"/>
</dbReference>
<dbReference type="PANTHER" id="PTHR33867">
    <property type="entry name" value="RIBOSOME MATURATION FACTOR RIMP"/>
    <property type="match status" value="1"/>
</dbReference>
<dbReference type="PATRIC" id="fig|743698.3.peg.1029"/>
<dbReference type="PANTHER" id="PTHR33867:SF1">
    <property type="entry name" value="RIBOSOME MATURATION FACTOR RIMP"/>
    <property type="match status" value="1"/>
</dbReference>
<accession>A0A0H3XJ36</accession>
<evidence type="ECO:0000259" key="5">
    <source>
        <dbReference type="Pfam" id="PF17384"/>
    </source>
</evidence>
<feature type="domain" description="Ribosome maturation factor RimP N-terminal" evidence="4">
    <location>
        <begin position="16"/>
        <end position="88"/>
    </location>
</feature>
<dbReference type="InterPro" id="IPR036847">
    <property type="entry name" value="RimP_C_sf"/>
</dbReference>
<dbReference type="EMBL" id="CP011856">
    <property type="protein sequence ID" value="AKM54575.1"/>
    <property type="molecule type" value="Genomic_DNA"/>
</dbReference>
<dbReference type="Proteomes" id="UP000035661">
    <property type="component" value="Chromosome"/>
</dbReference>
<reference evidence="7" key="2">
    <citation type="submission" date="2015-06" db="EMBL/GenBank/DDBJ databases">
        <title>Complete genome sequence of Spiroplasma eriocheiris TDA-040725-5 (DSM 21848).</title>
        <authorList>
            <person name="Lo W.-S."/>
            <person name="Kuo C.-H."/>
        </authorList>
    </citation>
    <scope>NUCLEOTIDE SEQUENCE [LARGE SCALE GENOMIC DNA]</scope>
    <source>
        <strain evidence="7">TDA-040725-5</strain>
    </source>
</reference>
<feature type="domain" description="Ribosome maturation factor RimP C-terminal" evidence="5">
    <location>
        <begin position="95"/>
        <end position="162"/>
    </location>
</feature>
<dbReference type="SUPFAM" id="SSF74942">
    <property type="entry name" value="YhbC-like, C-terminal domain"/>
    <property type="match status" value="1"/>
</dbReference>
<name>A0A0H3XJ36_9MOLU</name>
<dbReference type="GO" id="GO:0005829">
    <property type="term" value="C:cytosol"/>
    <property type="evidence" value="ECO:0007669"/>
    <property type="project" value="TreeGrafter"/>
</dbReference>
<evidence type="ECO:0000256" key="1">
    <source>
        <dbReference type="ARBA" id="ARBA00022490"/>
    </source>
</evidence>
<dbReference type="AlphaFoldDB" id="A0A0H3XJ36"/>
<dbReference type="GO" id="GO:0006412">
    <property type="term" value="P:translation"/>
    <property type="evidence" value="ECO:0007669"/>
    <property type="project" value="TreeGrafter"/>
</dbReference>
<dbReference type="InterPro" id="IPR003728">
    <property type="entry name" value="Ribosome_maturation_RimP"/>
</dbReference>
<evidence type="ECO:0000313" key="6">
    <source>
        <dbReference type="EMBL" id="AKM54575.1"/>
    </source>
</evidence>
<evidence type="ECO:0000313" key="7">
    <source>
        <dbReference type="Proteomes" id="UP000035661"/>
    </source>
</evidence>
<dbReference type="Gene3D" id="2.30.30.180">
    <property type="entry name" value="Ribosome maturation factor RimP, C-terminal domain"/>
    <property type="match status" value="1"/>
</dbReference>
<proteinExistence type="inferred from homology"/>